<dbReference type="Proteomes" id="UP000016843">
    <property type="component" value="Unassembled WGS sequence"/>
</dbReference>
<protein>
    <submittedName>
        <fullName evidence="1">Uncharacterized protein</fullName>
    </submittedName>
</protein>
<proteinExistence type="predicted"/>
<dbReference type="AlphaFoldDB" id="U5C4G4"/>
<keyword evidence="2" id="KW-1185">Reference proteome</keyword>
<gene>
    <name evidence="1" type="ORF">P872_22900</name>
</gene>
<accession>U5C4G4</accession>
<comment type="caution">
    <text evidence="1">The sequence shown here is derived from an EMBL/GenBank/DDBJ whole genome shotgun (WGS) entry which is preliminary data.</text>
</comment>
<sequence>MCLGKAKGKLDPEVLLRIASGFFLNFFIPKTSPSPIQVLQIINSTSSQIMQD</sequence>
<dbReference type="EMBL" id="AWXR01000001">
    <property type="protein sequence ID" value="ERM84913.1"/>
    <property type="molecule type" value="Genomic_DNA"/>
</dbReference>
<evidence type="ECO:0000313" key="1">
    <source>
        <dbReference type="EMBL" id="ERM84913.1"/>
    </source>
</evidence>
<reference evidence="1 2" key="1">
    <citation type="journal article" date="2013" name="Genome Announc.">
        <title>Draft Genome Sequence of the Psychrophilic and Alkaliphilic Rhodonellum psychrophilum Strain GCM71T.</title>
        <authorList>
            <person name="Hauptmann A.L."/>
            <person name="Glaring M.A."/>
            <person name="Hallin P.F."/>
            <person name="Prieme A."/>
            <person name="Stougaard P."/>
        </authorList>
    </citation>
    <scope>NUCLEOTIDE SEQUENCE [LARGE SCALE GENOMIC DNA]</scope>
    <source>
        <strain evidence="1 2">GCM71</strain>
    </source>
</reference>
<name>U5C4G4_9BACT</name>
<organism evidence="1 2">
    <name type="scientific">Rhodonellum psychrophilum GCM71 = DSM 17998</name>
    <dbReference type="NCBI Taxonomy" id="1123057"/>
    <lineage>
        <taxon>Bacteria</taxon>
        <taxon>Pseudomonadati</taxon>
        <taxon>Bacteroidota</taxon>
        <taxon>Cytophagia</taxon>
        <taxon>Cytophagales</taxon>
        <taxon>Cytophagaceae</taxon>
        <taxon>Rhodonellum</taxon>
    </lineage>
</organism>
<evidence type="ECO:0000313" key="2">
    <source>
        <dbReference type="Proteomes" id="UP000016843"/>
    </source>
</evidence>